<keyword evidence="5" id="KW-1015">Disulfide bond</keyword>
<reference evidence="9" key="1">
    <citation type="submission" date="2020-08" db="EMBL/GenBank/DDBJ databases">
        <title>Chromosome-level assembly of Southern catfish (Silurus meridionalis) provides insights into visual adaptation to the nocturnal and benthic lifestyles.</title>
        <authorList>
            <person name="Zhang Y."/>
            <person name="Wang D."/>
            <person name="Peng Z."/>
        </authorList>
    </citation>
    <scope>NUCLEOTIDE SEQUENCE</scope>
    <source>
        <strain evidence="9">SWU-2019-XX</strain>
        <tissue evidence="9">Muscle</tissue>
    </source>
</reference>
<dbReference type="GO" id="GO:0007007">
    <property type="term" value="P:inner mitochondrial membrane organization"/>
    <property type="evidence" value="ECO:0007669"/>
    <property type="project" value="TreeGrafter"/>
</dbReference>
<evidence type="ECO:0000256" key="2">
    <source>
        <dbReference type="ARBA" id="ARBA00022792"/>
    </source>
</evidence>
<keyword evidence="3" id="KW-0496">Mitochondrion</keyword>
<dbReference type="AlphaFoldDB" id="A0A8T0B6V0"/>
<evidence type="ECO:0000256" key="5">
    <source>
        <dbReference type="ARBA" id="ARBA00023157"/>
    </source>
</evidence>
<evidence type="ECO:0000256" key="1">
    <source>
        <dbReference type="ARBA" id="ARBA00022707"/>
    </source>
</evidence>
<keyword evidence="2" id="KW-0999">Mitochondrion inner membrane</keyword>
<dbReference type="Proteomes" id="UP000606274">
    <property type="component" value="Unassembled WGS sequence"/>
</dbReference>
<evidence type="ECO:0000256" key="7">
    <source>
        <dbReference type="ARBA" id="ARBA00034476"/>
    </source>
</evidence>
<dbReference type="Pfam" id="PF05300">
    <property type="entry name" value="MIC19_MIC25"/>
    <property type="match status" value="1"/>
</dbReference>
<evidence type="ECO:0008006" key="11">
    <source>
        <dbReference type="Google" id="ProtNLM"/>
    </source>
</evidence>
<dbReference type="PANTHER" id="PTHR21588">
    <property type="entry name" value="COILED-COIL-HELIX-COILED-COIL-HELIX DOMAIN CONTAINING 6"/>
    <property type="match status" value="1"/>
</dbReference>
<protein>
    <recommendedName>
        <fullName evidence="11">MICOS complex subunit MIC19</fullName>
    </recommendedName>
</protein>
<sequence>MGLGLMLEHQNGTRLQIITASDSLAFINIRFPNGRVCVCVCVCVRALIVMGGSSSSRNMSLESEDAEGVVLVKGIRMTDRVIDRMKESPSAQHPQSKCSTCPSVGQRLTPHSVTLAPTELLSPTLPHSPSYASALVPPPLQESISPLVSVSQKTPAPSTYTPTFEALPSATVTATESVPDSVLSVKEHVAIFPPTDSVDPVPTVEPLPINTSPLNFTEPVVLPLPAEPKPLVLSSSAEAVDISPSTVTDTMMSPPPSEIITTFIEATRMPLTDNVIIVPPVETTPLPKMVKPTDIPVESSVPSTHTLTLDTAISVDQVTLPTTPSSEPVVETEMLFSLKTALPAPIRSVEISPDMPPVKPRDLPSDLEELLPPPPSSALSEFCKVSSGFSPNEDHPAPSPAVEPAVAQLLPPLTESVGPATSPQAAVTDEVLRKQIREELQKVLKEEMRMAQLKIQQQFEEEKTKAKAEALAFAREQIQVEVQKVLEKEQLAIQQLLKDVITQGRQNIQDEQPANHYYIQKLKQKESYLAKQDTMYMEQLAKHEEKTAQITKVSAESFKKGLEETHKRFMRYQIKPVCSKLQSEILQCYLQHIGQTMKCSNIALQYTKCVNAAKQNKKVNTGG</sequence>
<feature type="region of interest" description="Disordered" evidence="8">
    <location>
        <begin position="86"/>
        <end position="105"/>
    </location>
</feature>
<dbReference type="PANTHER" id="PTHR21588:SF23">
    <property type="entry name" value="MICOS COMPLEX SUBUNIT MIC19 ISOFORM X1"/>
    <property type="match status" value="1"/>
</dbReference>
<keyword evidence="10" id="KW-1185">Reference proteome</keyword>
<dbReference type="EMBL" id="JABFDY010000010">
    <property type="protein sequence ID" value="KAF7702170.1"/>
    <property type="molecule type" value="Genomic_DNA"/>
</dbReference>
<gene>
    <name evidence="9" type="ORF">HF521_001453</name>
</gene>
<keyword evidence="4" id="KW-0472">Membrane</keyword>
<evidence type="ECO:0000256" key="6">
    <source>
        <dbReference type="ARBA" id="ARBA00023288"/>
    </source>
</evidence>
<dbReference type="InterPro" id="IPR052632">
    <property type="entry name" value="MICOS_subunit_Mic19"/>
</dbReference>
<comment type="subcellular location">
    <subcellularLocation>
        <location evidence="7">Mitochondrion inner membrane</location>
        <topology evidence="7">Lipid-anchor</topology>
    </subcellularLocation>
</comment>
<evidence type="ECO:0000313" key="10">
    <source>
        <dbReference type="Proteomes" id="UP000606274"/>
    </source>
</evidence>
<keyword evidence="6" id="KW-0449">Lipoprotein</keyword>
<accession>A0A8T0B6V0</accession>
<dbReference type="GO" id="GO:0061617">
    <property type="term" value="C:MICOS complex"/>
    <property type="evidence" value="ECO:0007669"/>
    <property type="project" value="InterPro"/>
</dbReference>
<evidence type="ECO:0000256" key="8">
    <source>
        <dbReference type="SAM" id="MobiDB-lite"/>
    </source>
</evidence>
<dbReference type="InterPro" id="IPR007964">
    <property type="entry name" value="MIC19/MIC25"/>
</dbReference>
<organism evidence="9 10">
    <name type="scientific">Silurus meridionalis</name>
    <name type="common">Southern catfish</name>
    <name type="synonym">Silurus soldatovi meridionalis</name>
    <dbReference type="NCBI Taxonomy" id="175797"/>
    <lineage>
        <taxon>Eukaryota</taxon>
        <taxon>Metazoa</taxon>
        <taxon>Chordata</taxon>
        <taxon>Craniata</taxon>
        <taxon>Vertebrata</taxon>
        <taxon>Euteleostomi</taxon>
        <taxon>Actinopterygii</taxon>
        <taxon>Neopterygii</taxon>
        <taxon>Teleostei</taxon>
        <taxon>Ostariophysi</taxon>
        <taxon>Siluriformes</taxon>
        <taxon>Siluridae</taxon>
        <taxon>Silurus</taxon>
    </lineage>
</organism>
<feature type="compositionally biased region" description="Polar residues" evidence="8">
    <location>
        <begin position="89"/>
        <end position="103"/>
    </location>
</feature>
<keyword evidence="1" id="KW-0519">Myristate</keyword>
<evidence type="ECO:0000313" key="9">
    <source>
        <dbReference type="EMBL" id="KAF7702170.1"/>
    </source>
</evidence>
<comment type="caution">
    <text evidence="9">The sequence shown here is derived from an EMBL/GenBank/DDBJ whole genome shotgun (WGS) entry which is preliminary data.</text>
</comment>
<evidence type="ECO:0000256" key="3">
    <source>
        <dbReference type="ARBA" id="ARBA00023128"/>
    </source>
</evidence>
<evidence type="ECO:0000256" key="4">
    <source>
        <dbReference type="ARBA" id="ARBA00023136"/>
    </source>
</evidence>
<name>A0A8T0B6V0_SILME</name>
<proteinExistence type="predicted"/>